<feature type="transmembrane region" description="Helical" evidence="7">
    <location>
        <begin position="56"/>
        <end position="77"/>
    </location>
</feature>
<organism evidence="9 10">
    <name type="scientific">Secundilactobacillus kimchicus JCM 15530</name>
    <dbReference type="NCBI Taxonomy" id="1302272"/>
    <lineage>
        <taxon>Bacteria</taxon>
        <taxon>Bacillati</taxon>
        <taxon>Bacillota</taxon>
        <taxon>Bacilli</taxon>
        <taxon>Lactobacillales</taxon>
        <taxon>Lactobacillaceae</taxon>
        <taxon>Secundilactobacillus</taxon>
    </lineage>
</organism>
<feature type="transmembrane region" description="Helical" evidence="7">
    <location>
        <begin position="258"/>
        <end position="281"/>
    </location>
</feature>
<evidence type="ECO:0000256" key="4">
    <source>
        <dbReference type="ARBA" id="ARBA00022692"/>
    </source>
</evidence>
<evidence type="ECO:0000256" key="7">
    <source>
        <dbReference type="SAM" id="Phobius"/>
    </source>
</evidence>
<sequence length="418" mass="44513">MVESPMLSQNKQPQWHRNMMALWVGNFATGAGASMSLPFLPLFISTMGHFPKWELSLYAGMAFAATFLSQAIVSPLWGKLADRTGRKPMLLRAAIGMTVTSLITGLSTNVWMLITLRLIQGGFSGYINNAYALVASEVPREKSGQTMGTLTTGAVGGQLVGPIFGGFIAGFLGYRVPFFIFSALMLMAALVTFFGVKETFTPLPKQSKAAQQSAFAGVKHLRVVWAMIISSMLIQAATNSVNPIISLFVRELMHNEGNVAFASGVVAAMPGIATLLAASRLGALGDHIGPRRVLIGGLILSGGLFAPMTFVTSVVVLGGLRFFVGIADAALLPVTQTVMTLDTPPSAISRIFSYNQSFQAIGSVLGPMLASAVAGLWDYRFVFLMTALLVVINLIVVIWAYHTDGGDATHKPTITSAK</sequence>
<dbReference type="InterPro" id="IPR011701">
    <property type="entry name" value="MFS"/>
</dbReference>
<keyword evidence="10" id="KW-1185">Reference proteome</keyword>
<feature type="transmembrane region" description="Helical" evidence="7">
    <location>
        <begin position="150"/>
        <end position="172"/>
    </location>
</feature>
<evidence type="ECO:0000313" key="9">
    <source>
        <dbReference type="EMBL" id="KRK49116.1"/>
    </source>
</evidence>
<dbReference type="AlphaFoldDB" id="A0A0R1HRN3"/>
<evidence type="ECO:0000256" key="6">
    <source>
        <dbReference type="ARBA" id="ARBA00023136"/>
    </source>
</evidence>
<evidence type="ECO:0000256" key="2">
    <source>
        <dbReference type="ARBA" id="ARBA00022448"/>
    </source>
</evidence>
<dbReference type="PANTHER" id="PTHR43414:SF6">
    <property type="entry name" value="MULTIDRUG RESISTANCE PROTEIN MDTG"/>
    <property type="match status" value="1"/>
</dbReference>
<feature type="transmembrane region" description="Helical" evidence="7">
    <location>
        <begin position="293"/>
        <end position="316"/>
    </location>
</feature>
<dbReference type="Pfam" id="PF07690">
    <property type="entry name" value="MFS_1"/>
    <property type="match status" value="1"/>
</dbReference>
<dbReference type="GO" id="GO:0005886">
    <property type="term" value="C:plasma membrane"/>
    <property type="evidence" value="ECO:0007669"/>
    <property type="project" value="UniProtKB-SubCell"/>
</dbReference>
<feature type="domain" description="Major facilitator superfamily (MFS) profile" evidence="8">
    <location>
        <begin position="18"/>
        <end position="405"/>
    </location>
</feature>
<comment type="subcellular location">
    <subcellularLocation>
        <location evidence="1">Cell membrane</location>
        <topology evidence="1">Multi-pass membrane protein</topology>
    </subcellularLocation>
</comment>
<dbReference type="EMBL" id="AZCX01000001">
    <property type="protein sequence ID" value="KRK49116.1"/>
    <property type="molecule type" value="Genomic_DNA"/>
</dbReference>
<evidence type="ECO:0000313" key="10">
    <source>
        <dbReference type="Proteomes" id="UP000050911"/>
    </source>
</evidence>
<feature type="transmembrane region" description="Helical" evidence="7">
    <location>
        <begin position="178"/>
        <end position="200"/>
    </location>
</feature>
<evidence type="ECO:0000256" key="1">
    <source>
        <dbReference type="ARBA" id="ARBA00004651"/>
    </source>
</evidence>
<keyword evidence="6 7" id="KW-0472">Membrane</keyword>
<keyword evidence="3" id="KW-1003">Cell membrane</keyword>
<accession>A0A0R1HRN3</accession>
<dbReference type="SUPFAM" id="SSF103473">
    <property type="entry name" value="MFS general substrate transporter"/>
    <property type="match status" value="1"/>
</dbReference>
<feature type="transmembrane region" description="Helical" evidence="7">
    <location>
        <begin position="221"/>
        <end position="238"/>
    </location>
</feature>
<dbReference type="InterPro" id="IPR020846">
    <property type="entry name" value="MFS_dom"/>
</dbReference>
<gene>
    <name evidence="9" type="ORF">FC96_GL000031</name>
</gene>
<dbReference type="GO" id="GO:0022857">
    <property type="term" value="F:transmembrane transporter activity"/>
    <property type="evidence" value="ECO:0007669"/>
    <property type="project" value="InterPro"/>
</dbReference>
<evidence type="ECO:0000256" key="5">
    <source>
        <dbReference type="ARBA" id="ARBA00022989"/>
    </source>
</evidence>
<comment type="caution">
    <text evidence="9">The sequence shown here is derived from an EMBL/GenBank/DDBJ whole genome shotgun (WGS) entry which is preliminary data.</text>
</comment>
<evidence type="ECO:0000259" key="8">
    <source>
        <dbReference type="PROSITE" id="PS50850"/>
    </source>
</evidence>
<feature type="transmembrane region" description="Helical" evidence="7">
    <location>
        <begin position="89"/>
        <end position="112"/>
    </location>
</feature>
<dbReference type="PATRIC" id="fig|1302272.5.peg.31"/>
<name>A0A0R1HRN3_9LACO</name>
<dbReference type="InterPro" id="IPR036259">
    <property type="entry name" value="MFS_trans_sf"/>
</dbReference>
<reference evidence="9 10" key="1">
    <citation type="journal article" date="2015" name="Genome Announc.">
        <title>Expanding the biotechnology potential of lactobacilli through comparative genomics of 213 strains and associated genera.</title>
        <authorList>
            <person name="Sun Z."/>
            <person name="Harris H.M."/>
            <person name="McCann A."/>
            <person name="Guo C."/>
            <person name="Argimon S."/>
            <person name="Zhang W."/>
            <person name="Yang X."/>
            <person name="Jeffery I.B."/>
            <person name="Cooney J.C."/>
            <person name="Kagawa T.F."/>
            <person name="Liu W."/>
            <person name="Song Y."/>
            <person name="Salvetti E."/>
            <person name="Wrobel A."/>
            <person name="Rasinkangas P."/>
            <person name="Parkhill J."/>
            <person name="Rea M.C."/>
            <person name="O'Sullivan O."/>
            <person name="Ritari J."/>
            <person name="Douillard F.P."/>
            <person name="Paul Ross R."/>
            <person name="Yang R."/>
            <person name="Briner A.E."/>
            <person name="Felis G.E."/>
            <person name="de Vos W.M."/>
            <person name="Barrangou R."/>
            <person name="Klaenhammer T.R."/>
            <person name="Caufield P.W."/>
            <person name="Cui Y."/>
            <person name="Zhang H."/>
            <person name="O'Toole P.W."/>
        </authorList>
    </citation>
    <scope>NUCLEOTIDE SEQUENCE [LARGE SCALE GENOMIC DNA]</scope>
    <source>
        <strain evidence="9 10">JCM 15530</strain>
    </source>
</reference>
<dbReference type="InterPro" id="IPR001958">
    <property type="entry name" value="Tet-R_TetA/multi-R_MdtG-like"/>
</dbReference>
<feature type="transmembrane region" description="Helical" evidence="7">
    <location>
        <begin position="21"/>
        <end position="44"/>
    </location>
</feature>
<dbReference type="PRINTS" id="PR01035">
    <property type="entry name" value="TCRTETA"/>
</dbReference>
<protein>
    <submittedName>
        <fullName evidence="9">Major facilitator superfamily protein</fullName>
    </submittedName>
</protein>
<dbReference type="PANTHER" id="PTHR43414">
    <property type="entry name" value="MULTIDRUG RESISTANCE PROTEIN MDTG"/>
    <property type="match status" value="1"/>
</dbReference>
<keyword evidence="4 7" id="KW-0812">Transmembrane</keyword>
<keyword evidence="5 7" id="KW-1133">Transmembrane helix</keyword>
<keyword evidence="2" id="KW-0813">Transport</keyword>
<feature type="transmembrane region" description="Helical" evidence="7">
    <location>
        <begin position="383"/>
        <end position="401"/>
    </location>
</feature>
<dbReference type="Proteomes" id="UP000050911">
    <property type="component" value="Unassembled WGS sequence"/>
</dbReference>
<evidence type="ECO:0000256" key="3">
    <source>
        <dbReference type="ARBA" id="ARBA00022475"/>
    </source>
</evidence>
<dbReference type="PROSITE" id="PS50850">
    <property type="entry name" value="MFS"/>
    <property type="match status" value="1"/>
</dbReference>
<dbReference type="Gene3D" id="1.20.1250.20">
    <property type="entry name" value="MFS general substrate transporter like domains"/>
    <property type="match status" value="2"/>
</dbReference>
<proteinExistence type="predicted"/>
<dbReference type="STRING" id="1302272.FC96_GL000031"/>